<comment type="caution">
    <text evidence="1">The sequence shown here is derived from an EMBL/GenBank/DDBJ whole genome shotgun (WGS) entry which is preliminary data.</text>
</comment>
<keyword evidence="2" id="KW-1185">Reference proteome</keyword>
<sequence length="842" mass="90392">MEEAQELLVEVPEAPATPGSWRWKAMGSVVVLALVGCAAFAYKTMPAEEPAWTSSVMQTINDWEEIPGIDKVIEHAKTLELKQPLRNLNDLFYESQPEELPWIRTECVIDVVQGAAYLGQAVVFLYKAIDYDGLKCPNNSPVGCAASVAGFITSITWIASYLSFAANACGAAVNSGALCAGDWTALMANFGEMATVGAAVKEDCDFNKDWIALLHVTDANPLPPNWQAFVPAGAAPTVETIAKVDALRTSKRNRNFDLTQCVMADVTNAASYIVRVILQIRSAASACPEPKACAINIMNIISSFAWISQFTSLDLSEGPVVKSPGHPCICLREYSLDPSTQVVAVVVVVVVVEARRPCAADISAPRKALKLRLSVSPGTGAAGVAAQDMVAAVTNGPAAGIATTSAAGRRMRRRKALPQMAEKALSSPRTNLGAIPRVAAAETGHEGGCGGIWHSRRMQRRRTEEPTEFSRWARARQFKETEELLAEVPEAPKNGFRWKLLGSVSVLALVCCVTFAYKRQVQLQKTSSVIQSITEWEEIPGIDKVIEHAKTLELKQPLRNLNDLFYESQPEELPWIRTECVIDVVQGAAYLGQAVVFLYKAIDYDGLKCPNNSPVGCAASVAGFITSITWIASYLSFAANACGAAVNSGALCAGDWTALMANFGEMATVGAAVKEDCDFNKDWIALLHVTDANPLPPNWQAFVPAGAAPTVETIAKVDALRTSKRNRNFDLTQCVMADVTNAAAYIVRVILQIRSAASACPEPRACAINILNIISSFAWISQFTALAVSDCWTKGSQKALCAADISDMVAAVTNGPAAGIATTSDCADLPDPLEEEKHLPMD</sequence>
<reference evidence="1 2" key="1">
    <citation type="submission" date="2024-02" db="EMBL/GenBank/DDBJ databases">
        <authorList>
            <person name="Chen Y."/>
            <person name="Shah S."/>
            <person name="Dougan E. K."/>
            <person name="Thang M."/>
            <person name="Chan C."/>
        </authorList>
    </citation>
    <scope>NUCLEOTIDE SEQUENCE [LARGE SCALE GENOMIC DNA]</scope>
</reference>
<organism evidence="1 2">
    <name type="scientific">Durusdinium trenchii</name>
    <dbReference type="NCBI Taxonomy" id="1381693"/>
    <lineage>
        <taxon>Eukaryota</taxon>
        <taxon>Sar</taxon>
        <taxon>Alveolata</taxon>
        <taxon>Dinophyceae</taxon>
        <taxon>Suessiales</taxon>
        <taxon>Symbiodiniaceae</taxon>
        <taxon>Durusdinium</taxon>
    </lineage>
</organism>
<dbReference type="EMBL" id="CAXAMN010027206">
    <property type="protein sequence ID" value="CAK9109346.1"/>
    <property type="molecule type" value="Genomic_DNA"/>
</dbReference>
<evidence type="ECO:0000313" key="1">
    <source>
        <dbReference type="EMBL" id="CAK9109346.1"/>
    </source>
</evidence>
<protein>
    <submittedName>
        <fullName evidence="1">Uncharacterized protein</fullName>
    </submittedName>
</protein>
<dbReference type="EMBL" id="CAXAMN010027206">
    <property type="protein sequence ID" value="CAK9109344.1"/>
    <property type="molecule type" value="Genomic_DNA"/>
</dbReference>
<gene>
    <name evidence="1" type="ORF">CCMP2556_LOCUS50912</name>
</gene>
<dbReference type="Proteomes" id="UP001642484">
    <property type="component" value="Unassembled WGS sequence"/>
</dbReference>
<name>A0ABP0SAF2_9DINO</name>
<accession>A0ABP0SAF2</accession>
<evidence type="ECO:0000313" key="2">
    <source>
        <dbReference type="Proteomes" id="UP001642484"/>
    </source>
</evidence>
<proteinExistence type="predicted"/>